<evidence type="ECO:0000313" key="5">
    <source>
        <dbReference type="EMBL" id="EFJ49828.1"/>
    </source>
</evidence>
<dbReference type="InParanoid" id="D8TRU4"/>
<sequence>MAPGFELMGWLKQAGAHAVPSADVGAQPAQAVAPAAPHSQAAAALAAALSSGGLPEKKHPQPHGTPISPLHEVVEVDRIKPESASALVVSKIANYPSEICRRHGNSVAVDANYICYGLKGGQIRILNRHTGARTLLKDHAAPVTDLRFFRHDSERCLLASVDTTGQ</sequence>
<name>D8TRU4_VOLCA</name>
<dbReference type="KEGG" id="vcn:VOLCADRAFT_117149"/>
<reference evidence="5 6" key="1">
    <citation type="journal article" date="2010" name="Science">
        <title>Genomic analysis of organismal complexity in the multicellular green alga Volvox carteri.</title>
        <authorList>
            <person name="Prochnik S.E."/>
            <person name="Umen J."/>
            <person name="Nedelcu A.M."/>
            <person name="Hallmann A."/>
            <person name="Miller S.M."/>
            <person name="Nishii I."/>
            <person name="Ferris P."/>
            <person name="Kuo A."/>
            <person name="Mitros T."/>
            <person name="Fritz-Laylin L.K."/>
            <person name="Hellsten U."/>
            <person name="Chapman J."/>
            <person name="Simakov O."/>
            <person name="Rensing S.A."/>
            <person name="Terry A."/>
            <person name="Pangilinan J."/>
            <person name="Kapitonov V."/>
            <person name="Jurka J."/>
            <person name="Salamov A."/>
            <person name="Shapiro H."/>
            <person name="Schmutz J."/>
            <person name="Grimwood J."/>
            <person name="Lindquist E."/>
            <person name="Lucas S."/>
            <person name="Grigoriev I.V."/>
            <person name="Schmitt R."/>
            <person name="Kirk D."/>
            <person name="Rokhsar D.S."/>
        </authorList>
    </citation>
    <scope>NUCLEOTIDE SEQUENCE [LARGE SCALE GENOMIC DNA]</scope>
    <source>
        <strain evidence="6">f. Nagariensis / Eve</strain>
    </source>
</reference>
<dbReference type="STRING" id="3068.D8TRU4"/>
<dbReference type="EMBL" id="GL378334">
    <property type="protein sequence ID" value="EFJ49828.1"/>
    <property type="molecule type" value="Genomic_DNA"/>
</dbReference>
<evidence type="ECO:0000313" key="6">
    <source>
        <dbReference type="Proteomes" id="UP000001058"/>
    </source>
</evidence>
<dbReference type="InterPro" id="IPR045152">
    <property type="entry name" value="EDC4-like"/>
</dbReference>
<keyword evidence="3" id="KW-0853">WD repeat</keyword>
<dbReference type="RefSeq" id="XP_002949335.1">
    <property type="nucleotide sequence ID" value="XM_002949289.1"/>
</dbReference>
<evidence type="ECO:0000256" key="1">
    <source>
        <dbReference type="ARBA" id="ARBA00004496"/>
    </source>
</evidence>
<dbReference type="GO" id="GO:0000932">
    <property type="term" value="C:P-body"/>
    <property type="evidence" value="ECO:0007669"/>
    <property type="project" value="TreeGrafter"/>
</dbReference>
<dbReference type="AlphaFoldDB" id="D8TRU4"/>
<dbReference type="PANTHER" id="PTHR15598">
    <property type="entry name" value="ENHANCER OF MRNA-DECAPPING PROTEIN 4"/>
    <property type="match status" value="1"/>
</dbReference>
<dbReference type="GO" id="GO:0031087">
    <property type="term" value="P:deadenylation-independent decapping of nuclear-transcribed mRNA"/>
    <property type="evidence" value="ECO:0007669"/>
    <property type="project" value="InterPro"/>
</dbReference>
<protein>
    <submittedName>
        <fullName evidence="5">Uncharacterized protein</fullName>
    </submittedName>
</protein>
<dbReference type="GeneID" id="9618505"/>
<feature type="non-terminal residue" evidence="5">
    <location>
        <position position="166"/>
    </location>
</feature>
<evidence type="ECO:0000256" key="2">
    <source>
        <dbReference type="ARBA" id="ARBA00022490"/>
    </source>
</evidence>
<keyword evidence="6" id="KW-1185">Reference proteome</keyword>
<gene>
    <name evidence="5" type="ORF">VOLCADRAFT_117149</name>
</gene>
<proteinExistence type="predicted"/>
<dbReference type="PANTHER" id="PTHR15598:SF5">
    <property type="entry name" value="ENHANCER OF MRNA-DECAPPING PROTEIN 4"/>
    <property type="match status" value="1"/>
</dbReference>
<organism evidence="6">
    <name type="scientific">Volvox carteri f. nagariensis</name>
    <dbReference type="NCBI Taxonomy" id="3068"/>
    <lineage>
        <taxon>Eukaryota</taxon>
        <taxon>Viridiplantae</taxon>
        <taxon>Chlorophyta</taxon>
        <taxon>core chlorophytes</taxon>
        <taxon>Chlorophyceae</taxon>
        <taxon>CS clade</taxon>
        <taxon>Chlamydomonadales</taxon>
        <taxon>Volvocaceae</taxon>
        <taxon>Volvox</taxon>
    </lineage>
</organism>
<keyword evidence="4" id="KW-0677">Repeat</keyword>
<keyword evidence="2" id="KW-0963">Cytoplasm</keyword>
<dbReference type="eggNOG" id="KOG1916">
    <property type="taxonomic scope" value="Eukaryota"/>
</dbReference>
<accession>D8TRU4</accession>
<dbReference type="OrthoDB" id="21128at2759"/>
<comment type="subcellular location">
    <subcellularLocation>
        <location evidence="1">Cytoplasm</location>
    </subcellularLocation>
</comment>
<evidence type="ECO:0000256" key="3">
    <source>
        <dbReference type="ARBA" id="ARBA00022574"/>
    </source>
</evidence>
<evidence type="ECO:0000256" key="4">
    <source>
        <dbReference type="ARBA" id="ARBA00022737"/>
    </source>
</evidence>
<dbReference type="Proteomes" id="UP000001058">
    <property type="component" value="Unassembled WGS sequence"/>
</dbReference>